<dbReference type="CDD" id="cd07185">
    <property type="entry name" value="OmpA_C-like"/>
    <property type="match status" value="1"/>
</dbReference>
<protein>
    <submittedName>
        <fullName evidence="13">OmpA family protein</fullName>
    </submittedName>
</protein>
<evidence type="ECO:0000256" key="4">
    <source>
        <dbReference type="ARBA" id="ARBA00022692"/>
    </source>
</evidence>
<accession>A0A2W7TR15</accession>
<evidence type="ECO:0000259" key="12">
    <source>
        <dbReference type="PROSITE" id="PS51123"/>
    </source>
</evidence>
<dbReference type="PROSITE" id="PS51123">
    <property type="entry name" value="OMPA_2"/>
    <property type="match status" value="1"/>
</dbReference>
<comment type="caution">
    <text evidence="13">The sequence shown here is derived from an EMBL/GenBank/DDBJ whole genome shotgun (WGS) entry which is preliminary data.</text>
</comment>
<dbReference type="Pfam" id="PF02412">
    <property type="entry name" value="TSP_3"/>
    <property type="match status" value="4"/>
</dbReference>
<dbReference type="InterPro" id="IPR011250">
    <property type="entry name" value="OMP/PagP_B-barrel"/>
</dbReference>
<dbReference type="SUPFAM" id="SSF103647">
    <property type="entry name" value="TSP type-3 repeat"/>
    <property type="match status" value="2"/>
</dbReference>
<comment type="subcellular location">
    <subcellularLocation>
        <location evidence="1">Cell outer membrane</location>
        <topology evidence="1">Multi-pass membrane protein</topology>
    </subcellularLocation>
</comment>
<dbReference type="GO" id="GO:0015288">
    <property type="term" value="F:porin activity"/>
    <property type="evidence" value="ECO:0007669"/>
    <property type="project" value="UniProtKB-KW"/>
</dbReference>
<dbReference type="GO" id="GO:0046930">
    <property type="term" value="C:pore complex"/>
    <property type="evidence" value="ECO:0007669"/>
    <property type="project" value="UniProtKB-KW"/>
</dbReference>
<feature type="chain" id="PRO_5016052052" evidence="11">
    <location>
        <begin position="20"/>
        <end position="484"/>
    </location>
</feature>
<dbReference type="InterPro" id="IPR036737">
    <property type="entry name" value="OmpA-like_sf"/>
</dbReference>
<keyword evidence="14" id="KW-1185">Reference proteome</keyword>
<keyword evidence="3" id="KW-1134">Transmembrane beta strand</keyword>
<keyword evidence="6" id="KW-0406">Ion transport</keyword>
<evidence type="ECO:0000256" key="6">
    <source>
        <dbReference type="ARBA" id="ARBA00023065"/>
    </source>
</evidence>
<dbReference type="GO" id="GO:0005509">
    <property type="term" value="F:calcium ion binding"/>
    <property type="evidence" value="ECO:0007669"/>
    <property type="project" value="InterPro"/>
</dbReference>
<keyword evidence="9" id="KW-0998">Cell outer membrane</keyword>
<keyword evidence="2" id="KW-0813">Transport</keyword>
<dbReference type="InterPro" id="IPR050330">
    <property type="entry name" value="Bact_OuterMem_StrucFunc"/>
</dbReference>
<proteinExistence type="predicted"/>
<feature type="signal peptide" evidence="11">
    <location>
        <begin position="1"/>
        <end position="19"/>
    </location>
</feature>
<dbReference type="AlphaFoldDB" id="A0A2W7TR15"/>
<dbReference type="Gene3D" id="2.40.160.20">
    <property type="match status" value="1"/>
</dbReference>
<dbReference type="PRINTS" id="PR01023">
    <property type="entry name" value="NAFLGMOTY"/>
</dbReference>
<gene>
    <name evidence="13" type="ORF">DOS84_17335</name>
</gene>
<dbReference type="SUPFAM" id="SSF103088">
    <property type="entry name" value="OmpA-like"/>
    <property type="match status" value="1"/>
</dbReference>
<dbReference type="PANTHER" id="PTHR30329:SF21">
    <property type="entry name" value="LIPOPROTEIN YIAD-RELATED"/>
    <property type="match status" value="1"/>
</dbReference>
<organism evidence="13 14">
    <name type="scientific">Flavobacterium aquariorum</name>
    <dbReference type="NCBI Taxonomy" id="2217670"/>
    <lineage>
        <taxon>Bacteria</taxon>
        <taxon>Pseudomonadati</taxon>
        <taxon>Bacteroidota</taxon>
        <taxon>Flavobacteriia</taxon>
        <taxon>Flavobacteriales</taxon>
        <taxon>Flavobacteriaceae</taxon>
        <taxon>Flavobacterium</taxon>
    </lineage>
</organism>
<dbReference type="EMBL" id="QKXH01000013">
    <property type="protein sequence ID" value="PZX92064.1"/>
    <property type="molecule type" value="Genomic_DNA"/>
</dbReference>
<evidence type="ECO:0000313" key="14">
    <source>
        <dbReference type="Proteomes" id="UP000249177"/>
    </source>
</evidence>
<name>A0A2W7TR15_9FLAO</name>
<sequence length="484" mass="52075">MKKLLFLCTCLAFTFIMNAQTEDRKWNIGISGGATQYNGDLGNDFYKTDMTFYGVAGLSVSRYLGKYFDLNLAANKGTVAYNRPDGYFNSEFSSLALNLKINLLNPDYVVRPYVFGGLGVMLFDKKLDVDSKKIDYILPTAGGGLTFRLSPVVMLNVQETFMFTDGDDRDGVSGGSKDSFLMHTVGLSFNLGEKKDADKDGVSDRNDKCPDTPAGIVVDKNGCPLDKDNDGVADYLDECPEIAGSSALNGCPDRDKDGVADAKDRCPDVAGPVALRGCPDVDNDGVADIDDKCPNTPAGQKVDAAGCPMDNDKDGVVNSEDRCPDAAGPIALKGCPDSDGDGVPDIDDRCPTVKGNIINKGCPEIAPKDVKRIASIAGKLFFENASAKLKTSSYVQLNELVIILNRYEATNLEIQGHTDSNGSDAYNIKLSQQRTESVKQYLVSKGIAETRLLALGFGEGKPIATNKTAAGRAKNRRVELKTTY</sequence>
<dbReference type="GO" id="GO:0007155">
    <property type="term" value="P:cell adhesion"/>
    <property type="evidence" value="ECO:0007669"/>
    <property type="project" value="InterPro"/>
</dbReference>
<dbReference type="GO" id="GO:0009279">
    <property type="term" value="C:cell outer membrane"/>
    <property type="evidence" value="ECO:0007669"/>
    <property type="project" value="UniProtKB-SubCell"/>
</dbReference>
<evidence type="ECO:0000256" key="5">
    <source>
        <dbReference type="ARBA" id="ARBA00022729"/>
    </source>
</evidence>
<dbReference type="InterPro" id="IPR006664">
    <property type="entry name" value="OMP_bac"/>
</dbReference>
<evidence type="ECO:0000256" key="8">
    <source>
        <dbReference type="ARBA" id="ARBA00023136"/>
    </source>
</evidence>
<dbReference type="Pfam" id="PF00691">
    <property type="entry name" value="OmpA"/>
    <property type="match status" value="1"/>
</dbReference>
<keyword evidence="4" id="KW-0812">Transmembrane</keyword>
<evidence type="ECO:0000256" key="9">
    <source>
        <dbReference type="ARBA" id="ARBA00023237"/>
    </source>
</evidence>
<dbReference type="PANTHER" id="PTHR30329">
    <property type="entry name" value="STATOR ELEMENT OF FLAGELLAR MOTOR COMPLEX"/>
    <property type="match status" value="1"/>
</dbReference>
<dbReference type="RefSeq" id="WP_111411362.1">
    <property type="nucleotide sequence ID" value="NZ_QKXH01000013.1"/>
</dbReference>
<dbReference type="Gene3D" id="3.30.1330.60">
    <property type="entry name" value="OmpA-like domain"/>
    <property type="match status" value="1"/>
</dbReference>
<feature type="domain" description="OmpA-like" evidence="12">
    <location>
        <begin position="369"/>
        <end position="484"/>
    </location>
</feature>
<evidence type="ECO:0000256" key="1">
    <source>
        <dbReference type="ARBA" id="ARBA00004571"/>
    </source>
</evidence>
<evidence type="ECO:0000256" key="3">
    <source>
        <dbReference type="ARBA" id="ARBA00022452"/>
    </source>
</evidence>
<keyword evidence="5 11" id="KW-0732">Signal</keyword>
<dbReference type="InterPro" id="IPR003367">
    <property type="entry name" value="Thrombospondin_3-like_rpt"/>
</dbReference>
<dbReference type="InterPro" id="IPR006665">
    <property type="entry name" value="OmpA-like"/>
</dbReference>
<keyword evidence="8 10" id="KW-0472">Membrane</keyword>
<dbReference type="OrthoDB" id="9805336at2"/>
<dbReference type="PRINTS" id="PR01021">
    <property type="entry name" value="OMPADOMAIN"/>
</dbReference>
<keyword evidence="7" id="KW-0626">Porin</keyword>
<evidence type="ECO:0000256" key="2">
    <source>
        <dbReference type="ARBA" id="ARBA00022448"/>
    </source>
</evidence>
<dbReference type="GO" id="GO:0006811">
    <property type="term" value="P:monoatomic ion transport"/>
    <property type="evidence" value="ECO:0007669"/>
    <property type="project" value="UniProtKB-KW"/>
</dbReference>
<evidence type="ECO:0000313" key="13">
    <source>
        <dbReference type="EMBL" id="PZX92064.1"/>
    </source>
</evidence>
<reference evidence="13 14" key="1">
    <citation type="submission" date="2018-06" db="EMBL/GenBank/DDBJ databases">
        <title>Flavobacterium sp IMCC34762, genome.</title>
        <authorList>
            <person name="Joung Y."/>
            <person name="Cho J."/>
            <person name="Song J."/>
        </authorList>
    </citation>
    <scope>NUCLEOTIDE SEQUENCE [LARGE SCALE GENOMIC DNA]</scope>
    <source>
        <strain evidence="13 14">IMCC34762</strain>
    </source>
</reference>
<dbReference type="SUPFAM" id="SSF56925">
    <property type="entry name" value="OMPA-like"/>
    <property type="match status" value="1"/>
</dbReference>
<evidence type="ECO:0000256" key="11">
    <source>
        <dbReference type="SAM" id="SignalP"/>
    </source>
</evidence>
<dbReference type="InterPro" id="IPR028974">
    <property type="entry name" value="TSP_type-3_rpt"/>
</dbReference>
<evidence type="ECO:0000256" key="7">
    <source>
        <dbReference type="ARBA" id="ARBA00023114"/>
    </source>
</evidence>
<evidence type="ECO:0000256" key="10">
    <source>
        <dbReference type="PROSITE-ProRule" id="PRU00473"/>
    </source>
</evidence>
<dbReference type="Proteomes" id="UP000249177">
    <property type="component" value="Unassembled WGS sequence"/>
</dbReference>